<reference evidence="1 2" key="1">
    <citation type="submission" date="2023-07" db="EMBL/GenBank/DDBJ databases">
        <title>The novel representative of Negativicutes class, Anaeroselena agilis gen. nov. sp. nov.</title>
        <authorList>
            <person name="Prokofeva M.I."/>
            <person name="Elcheninov A.G."/>
            <person name="Klyukina A."/>
            <person name="Kublanov I.V."/>
            <person name="Frolov E.N."/>
            <person name="Podosokorskaya O.A."/>
        </authorList>
    </citation>
    <scope>NUCLEOTIDE SEQUENCE [LARGE SCALE GENOMIC DNA]</scope>
    <source>
        <strain evidence="1 2">4137-cl</strain>
    </source>
</reference>
<name>A0ABU3NWS2_9FIRM</name>
<evidence type="ECO:0000313" key="2">
    <source>
        <dbReference type="Proteomes" id="UP001254848"/>
    </source>
</evidence>
<protein>
    <submittedName>
        <fullName evidence="1">Uncharacterized protein</fullName>
    </submittedName>
</protein>
<dbReference type="RefSeq" id="WP_413778828.1">
    <property type="nucleotide sequence ID" value="NZ_JAUOZS010000001.1"/>
</dbReference>
<keyword evidence="2" id="KW-1185">Reference proteome</keyword>
<dbReference type="Proteomes" id="UP001254848">
    <property type="component" value="Unassembled WGS sequence"/>
</dbReference>
<comment type="caution">
    <text evidence="1">The sequence shown here is derived from an EMBL/GenBank/DDBJ whole genome shotgun (WGS) entry which is preliminary data.</text>
</comment>
<dbReference type="EMBL" id="JAUOZS010000001">
    <property type="protein sequence ID" value="MDT8900276.1"/>
    <property type="molecule type" value="Genomic_DNA"/>
</dbReference>
<sequence>MTTVAQWIERAAPVAYGPLGLKPWEFGRLTFGEFYELAEGYHWRTKQEQIMAAGFVASIINTCTSRDLKKTVTVDMLIGQEPKEKQVKTRDQARRVFRNPCILWPLSTHHG</sequence>
<proteinExistence type="predicted"/>
<evidence type="ECO:0000313" key="1">
    <source>
        <dbReference type="EMBL" id="MDT8900276.1"/>
    </source>
</evidence>
<gene>
    <name evidence="1" type="ORF">Q4T40_03360</name>
</gene>
<accession>A0ABU3NWS2</accession>
<organism evidence="1 2">
    <name type="scientific">Anaeroselena agilis</name>
    <dbReference type="NCBI Taxonomy" id="3063788"/>
    <lineage>
        <taxon>Bacteria</taxon>
        <taxon>Bacillati</taxon>
        <taxon>Bacillota</taxon>
        <taxon>Negativicutes</taxon>
        <taxon>Acetonemataceae</taxon>
        <taxon>Anaeroselena</taxon>
    </lineage>
</organism>